<dbReference type="Gene3D" id="1.10.10.60">
    <property type="entry name" value="Homeodomain-like"/>
    <property type="match status" value="2"/>
</dbReference>
<dbReference type="InterPro" id="IPR018060">
    <property type="entry name" value="HTH_AraC"/>
</dbReference>
<dbReference type="InterPro" id="IPR020449">
    <property type="entry name" value="Tscrpt_reg_AraC-type_HTH"/>
</dbReference>
<keyword evidence="7" id="KW-1185">Reference proteome</keyword>
<dbReference type="Proteomes" id="UP000426246">
    <property type="component" value="Chromosome"/>
</dbReference>
<dbReference type="GO" id="GO:0043565">
    <property type="term" value="F:sequence-specific DNA binding"/>
    <property type="evidence" value="ECO:0007669"/>
    <property type="project" value="InterPro"/>
</dbReference>
<evidence type="ECO:0000313" key="6">
    <source>
        <dbReference type="EMBL" id="QGQ99858.1"/>
    </source>
</evidence>
<dbReference type="Pfam" id="PF12833">
    <property type="entry name" value="HTH_18"/>
    <property type="match status" value="1"/>
</dbReference>
<accession>A0A6B8RXY6</accession>
<keyword evidence="4" id="KW-0472">Membrane</keyword>
<proteinExistence type="predicted"/>
<name>A0A6B8RXY6_9BACL</name>
<dbReference type="EMBL" id="CP034235">
    <property type="protein sequence ID" value="QGQ99858.1"/>
    <property type="molecule type" value="Genomic_DNA"/>
</dbReference>
<gene>
    <name evidence="6" type="ORF">EHS13_35830</name>
</gene>
<dbReference type="PRINTS" id="PR00032">
    <property type="entry name" value="HTHARAC"/>
</dbReference>
<dbReference type="KEGG" id="ppsc:EHS13_35830"/>
<keyword evidence="1" id="KW-0805">Transcription regulation</keyword>
<sequence>MGGLRFFDNKNSNRLYFKTFIPIILSIIATLFISTSILYVNFEKISLNQVYEHDLDSLSEAGRNVNIMKETATALSQQIYYDFTLQRFMYYRSLDVSEILPTTKELDTYRSSIPFIDSIYIYNGTTQMFYISSSVILNALQEKQEIADKGIIDLLENYHSYPLFKPIPRKVALPGSQPSSVYTFINYDTLSKGKSVSSAVIINFSETWIRGALTNSNNPLSDTFILDENGHLASNSNHYQITSAYPDEKWFKTLKSNPNEPGYSIHSVNGVKSLVTYSASDSLGWRYIRITPFETITAKISHMKSTTINIGASIILISFFILLALSRKLYKPIDKLELSLTRLENDKRDNFKTIKLEFLRNFMVSKEIHPGLIEKQFLNFGIQLNLKERYCLILLKLDNYYALNEQYSSRDRGLINYAIANIASELCSELYQSEAVEMTDDRIFIIINIPEDMASPLEESLITRLKLIQSSVTSYLNVSISITISDIEDNIGQIASSYRQVMEASLYRLYNGRECIISANEVLNFPAIEYVYPIQKEKQLVENLMVGKMDEALTIYNEIIHETIKYPITVINLAASRLIFMLHNVIKTISISTQTDVHSLFITLNKAETIEEIHADFYQLFEEISLGIDDKKSNKHDDLIQQINLIIQTEFTDPNLSINSIAQSIDMSPVYIGRLYKQYTLVTIGDSIAEVRINKSKELLLENKLPIASIAEQIGFINSTYFYKVFKKWTGFTPNEYKKNSK</sequence>
<organism evidence="6 7">
    <name type="scientific">Paenibacillus psychroresistens</name>
    <dbReference type="NCBI Taxonomy" id="1778678"/>
    <lineage>
        <taxon>Bacteria</taxon>
        <taxon>Bacillati</taxon>
        <taxon>Bacillota</taxon>
        <taxon>Bacilli</taxon>
        <taxon>Bacillales</taxon>
        <taxon>Paenibacillaceae</taxon>
        <taxon>Paenibacillus</taxon>
    </lineage>
</organism>
<evidence type="ECO:0000256" key="3">
    <source>
        <dbReference type="ARBA" id="ARBA00023163"/>
    </source>
</evidence>
<evidence type="ECO:0000313" key="7">
    <source>
        <dbReference type="Proteomes" id="UP000426246"/>
    </source>
</evidence>
<dbReference type="SUPFAM" id="SSF46689">
    <property type="entry name" value="Homeodomain-like"/>
    <property type="match status" value="1"/>
</dbReference>
<evidence type="ECO:0000256" key="1">
    <source>
        <dbReference type="ARBA" id="ARBA00023015"/>
    </source>
</evidence>
<keyword evidence="4" id="KW-0812">Transmembrane</keyword>
<dbReference type="AlphaFoldDB" id="A0A6B8RXY6"/>
<dbReference type="PANTHER" id="PTHR43280:SF28">
    <property type="entry name" value="HTH-TYPE TRANSCRIPTIONAL ACTIVATOR RHAS"/>
    <property type="match status" value="1"/>
</dbReference>
<evidence type="ECO:0000259" key="5">
    <source>
        <dbReference type="PROSITE" id="PS01124"/>
    </source>
</evidence>
<keyword evidence="4" id="KW-1133">Transmembrane helix</keyword>
<evidence type="ECO:0000256" key="4">
    <source>
        <dbReference type="SAM" id="Phobius"/>
    </source>
</evidence>
<protein>
    <submittedName>
        <fullName evidence="6">AraC family transcriptional regulator</fullName>
    </submittedName>
</protein>
<feature type="transmembrane region" description="Helical" evidence="4">
    <location>
        <begin position="306"/>
        <end position="325"/>
    </location>
</feature>
<feature type="transmembrane region" description="Helical" evidence="4">
    <location>
        <begin position="20"/>
        <end position="40"/>
    </location>
</feature>
<dbReference type="RefSeq" id="WP_155705126.1">
    <property type="nucleotide sequence ID" value="NZ_CP034235.1"/>
</dbReference>
<dbReference type="GO" id="GO:0003700">
    <property type="term" value="F:DNA-binding transcription factor activity"/>
    <property type="evidence" value="ECO:0007669"/>
    <property type="project" value="InterPro"/>
</dbReference>
<feature type="domain" description="HTH araC/xylS-type" evidence="5">
    <location>
        <begin position="641"/>
        <end position="740"/>
    </location>
</feature>
<dbReference type="SMART" id="SM00342">
    <property type="entry name" value="HTH_ARAC"/>
    <property type="match status" value="1"/>
</dbReference>
<dbReference type="InterPro" id="IPR009057">
    <property type="entry name" value="Homeodomain-like_sf"/>
</dbReference>
<keyword evidence="3" id="KW-0804">Transcription</keyword>
<dbReference type="PROSITE" id="PS00041">
    <property type="entry name" value="HTH_ARAC_FAMILY_1"/>
    <property type="match status" value="1"/>
</dbReference>
<dbReference type="InterPro" id="IPR018062">
    <property type="entry name" value="HTH_AraC-typ_CS"/>
</dbReference>
<reference evidence="7" key="1">
    <citation type="submission" date="2018-11" db="EMBL/GenBank/DDBJ databases">
        <title>Complete genome sequence of Paenibacillus sp. ML311-T8.</title>
        <authorList>
            <person name="Nam Y.-D."/>
            <person name="Kang J."/>
            <person name="Chung W.-H."/>
            <person name="Park Y.S."/>
        </authorList>
    </citation>
    <scope>NUCLEOTIDE SEQUENCE [LARGE SCALE GENOMIC DNA]</scope>
    <source>
        <strain evidence="7">ML311-T8</strain>
    </source>
</reference>
<dbReference type="OrthoDB" id="2503690at2"/>
<dbReference type="PANTHER" id="PTHR43280">
    <property type="entry name" value="ARAC-FAMILY TRANSCRIPTIONAL REGULATOR"/>
    <property type="match status" value="1"/>
</dbReference>
<keyword evidence="2" id="KW-0238">DNA-binding</keyword>
<dbReference type="PROSITE" id="PS01124">
    <property type="entry name" value="HTH_ARAC_FAMILY_2"/>
    <property type="match status" value="1"/>
</dbReference>
<evidence type="ECO:0000256" key="2">
    <source>
        <dbReference type="ARBA" id="ARBA00023125"/>
    </source>
</evidence>